<sequence length="118" mass="12745">MSNCEIKQTGFSLEVWNRVGSAIEAVLEGKSLDRCLRFGNRVGGPSYAVELGRLDGLSSTAASVNGKLPRQTFNLNQLNTLFAAKRLSQNDMIALSGITPSPKIDNSPVSRYGSRTLI</sequence>
<dbReference type="InterPro" id="IPR000823">
    <property type="entry name" value="Peroxidase_pln"/>
</dbReference>
<evidence type="ECO:0000256" key="2">
    <source>
        <dbReference type="ARBA" id="ARBA00001913"/>
    </source>
</evidence>
<reference evidence="14" key="1">
    <citation type="submission" date="2013-09" db="EMBL/GenBank/DDBJ databases">
        <title>Corchorus olitorius genome sequencing.</title>
        <authorList>
            <person name="Alam M."/>
            <person name="Haque M.S."/>
            <person name="Islam M.S."/>
            <person name="Emdad E.M."/>
            <person name="Islam M.M."/>
            <person name="Ahmed B."/>
            <person name="Halim A."/>
            <person name="Hossen Q.M.M."/>
            <person name="Hossain M.Z."/>
            <person name="Ahmed R."/>
            <person name="Khan M.M."/>
            <person name="Islam R."/>
            <person name="Rashid M.M."/>
            <person name="Khan S.A."/>
            <person name="Rahman M.S."/>
            <person name="Alam M."/>
            <person name="Yahiya A.S."/>
            <person name="Khan M.S."/>
            <person name="Azam M.S."/>
            <person name="Haque T."/>
            <person name="Lashkar M.Z.H."/>
            <person name="Akhand A.I."/>
            <person name="Morshed G."/>
            <person name="Roy S."/>
            <person name="Uddin K.S."/>
            <person name="Rabeya T."/>
            <person name="Hossain A.S."/>
            <person name="Chowdhury A."/>
            <person name="Snigdha A.R."/>
            <person name="Mortoza M.S."/>
            <person name="Matin S.A."/>
            <person name="Hoque S.M.E."/>
            <person name="Islam M.K."/>
            <person name="Roy D.K."/>
            <person name="Haider R."/>
            <person name="Moosa M.M."/>
            <person name="Elias S.M."/>
            <person name="Hasan A.M."/>
            <person name="Jahan S."/>
            <person name="Shafiuddin M."/>
            <person name="Mahmood N."/>
            <person name="Shommy N.S."/>
        </authorList>
    </citation>
    <scope>NUCLEOTIDE SEQUENCE [LARGE SCALE GENOMIC DNA]</scope>
    <source>
        <strain evidence="14">cv. O-4</strain>
    </source>
</reference>
<keyword evidence="14" id="KW-1185">Reference proteome</keyword>
<protein>
    <recommendedName>
        <fullName evidence="4">peroxidase</fullName>
        <ecNumber evidence="4">1.11.1.7</ecNumber>
    </recommendedName>
</protein>
<comment type="caution">
    <text evidence="13">The sequence shown here is derived from an EMBL/GenBank/DDBJ whole genome shotgun (WGS) entry which is preliminary data.</text>
</comment>
<dbReference type="PANTHER" id="PTHR31517:SF3">
    <property type="entry name" value="PEROXIDASE"/>
    <property type="match status" value="1"/>
</dbReference>
<accession>A0A1R3KDH0</accession>
<dbReference type="PANTHER" id="PTHR31517">
    <property type="match status" value="1"/>
</dbReference>
<evidence type="ECO:0000256" key="8">
    <source>
        <dbReference type="ARBA" id="ARBA00023002"/>
    </source>
</evidence>
<evidence type="ECO:0000313" key="14">
    <source>
        <dbReference type="Proteomes" id="UP000187203"/>
    </source>
</evidence>
<keyword evidence="9" id="KW-0408">Iron</keyword>
<evidence type="ECO:0000256" key="7">
    <source>
        <dbReference type="ARBA" id="ARBA00022723"/>
    </source>
</evidence>
<comment type="catalytic activity">
    <reaction evidence="1">
        <text>2 a phenolic donor + H2O2 = 2 a phenolic radical donor + 2 H2O</text>
        <dbReference type="Rhea" id="RHEA:56136"/>
        <dbReference type="ChEBI" id="CHEBI:15377"/>
        <dbReference type="ChEBI" id="CHEBI:16240"/>
        <dbReference type="ChEBI" id="CHEBI:139520"/>
        <dbReference type="ChEBI" id="CHEBI:139521"/>
        <dbReference type="EC" id="1.11.1.7"/>
    </reaction>
</comment>
<evidence type="ECO:0000259" key="12">
    <source>
        <dbReference type="PROSITE" id="PS50873"/>
    </source>
</evidence>
<dbReference type="AlphaFoldDB" id="A0A1R3KDH0"/>
<dbReference type="SUPFAM" id="SSF48113">
    <property type="entry name" value="Heme-dependent peroxidases"/>
    <property type="match status" value="1"/>
</dbReference>
<dbReference type="Pfam" id="PF00141">
    <property type="entry name" value="peroxidase"/>
    <property type="match status" value="1"/>
</dbReference>
<evidence type="ECO:0000256" key="4">
    <source>
        <dbReference type="ARBA" id="ARBA00012313"/>
    </source>
</evidence>
<dbReference type="GO" id="GO:0140825">
    <property type="term" value="F:lactoperoxidase activity"/>
    <property type="evidence" value="ECO:0007669"/>
    <property type="project" value="UniProtKB-EC"/>
</dbReference>
<dbReference type="EC" id="1.11.1.7" evidence="4"/>
<evidence type="ECO:0000256" key="1">
    <source>
        <dbReference type="ARBA" id="ARBA00000189"/>
    </source>
</evidence>
<dbReference type="EMBL" id="AWUE01014102">
    <property type="protein sequence ID" value="OMP05125.1"/>
    <property type="molecule type" value="Genomic_DNA"/>
</dbReference>
<dbReference type="InterPro" id="IPR010255">
    <property type="entry name" value="Haem_peroxidase_sf"/>
</dbReference>
<evidence type="ECO:0000256" key="3">
    <source>
        <dbReference type="ARBA" id="ARBA00001970"/>
    </source>
</evidence>
<dbReference type="OrthoDB" id="696295at2759"/>
<proteinExistence type="inferred from homology"/>
<name>A0A1R3KDH0_9ROSI</name>
<evidence type="ECO:0000256" key="10">
    <source>
        <dbReference type="PIRSR" id="PIRSR600823-2"/>
    </source>
</evidence>
<gene>
    <name evidence="13" type="ORF">COLO4_09030</name>
</gene>
<comment type="cofactor">
    <cofactor evidence="2">
        <name>Ca(2+)</name>
        <dbReference type="ChEBI" id="CHEBI:29108"/>
    </cofactor>
</comment>
<feature type="binding site" evidence="10">
    <location>
        <position position="69"/>
    </location>
    <ligand>
        <name>substrate</name>
    </ligand>
</feature>
<keyword evidence="8" id="KW-0560">Oxidoreductase</keyword>
<dbReference type="PROSITE" id="PS50873">
    <property type="entry name" value="PEROXIDASE_4"/>
    <property type="match status" value="1"/>
</dbReference>
<dbReference type="GO" id="GO:0006979">
    <property type="term" value="P:response to oxidative stress"/>
    <property type="evidence" value="ECO:0007669"/>
    <property type="project" value="InterPro"/>
</dbReference>
<keyword evidence="6" id="KW-0349">Heme</keyword>
<evidence type="ECO:0000256" key="11">
    <source>
        <dbReference type="RuleBase" id="RU004241"/>
    </source>
</evidence>
<evidence type="ECO:0000256" key="9">
    <source>
        <dbReference type="ARBA" id="ARBA00023004"/>
    </source>
</evidence>
<keyword evidence="5 13" id="KW-0575">Peroxidase</keyword>
<keyword evidence="7" id="KW-0479">Metal-binding</keyword>
<dbReference type="Proteomes" id="UP000187203">
    <property type="component" value="Unassembled WGS sequence"/>
</dbReference>
<dbReference type="STRING" id="93759.A0A1R3KDH0"/>
<comment type="similarity">
    <text evidence="11">Belongs to the peroxidase family.</text>
</comment>
<evidence type="ECO:0000256" key="5">
    <source>
        <dbReference type="ARBA" id="ARBA00022559"/>
    </source>
</evidence>
<organism evidence="13 14">
    <name type="scientific">Corchorus olitorius</name>
    <dbReference type="NCBI Taxonomy" id="93759"/>
    <lineage>
        <taxon>Eukaryota</taxon>
        <taxon>Viridiplantae</taxon>
        <taxon>Streptophyta</taxon>
        <taxon>Embryophyta</taxon>
        <taxon>Tracheophyta</taxon>
        <taxon>Spermatophyta</taxon>
        <taxon>Magnoliopsida</taxon>
        <taxon>eudicotyledons</taxon>
        <taxon>Gunneridae</taxon>
        <taxon>Pentapetalae</taxon>
        <taxon>rosids</taxon>
        <taxon>malvids</taxon>
        <taxon>Malvales</taxon>
        <taxon>Malvaceae</taxon>
        <taxon>Grewioideae</taxon>
        <taxon>Apeibeae</taxon>
        <taxon>Corchorus</taxon>
    </lineage>
</organism>
<dbReference type="Gene3D" id="1.10.520.10">
    <property type="match status" value="1"/>
</dbReference>
<dbReference type="GO" id="GO:0046872">
    <property type="term" value="F:metal ion binding"/>
    <property type="evidence" value="ECO:0007669"/>
    <property type="project" value="UniProtKB-KW"/>
</dbReference>
<dbReference type="Gene3D" id="1.10.420.10">
    <property type="entry name" value="Peroxidase, domain 2"/>
    <property type="match status" value="1"/>
</dbReference>
<dbReference type="InterPro" id="IPR002016">
    <property type="entry name" value="Haem_peroxidase"/>
</dbReference>
<comment type="cofactor">
    <cofactor evidence="3">
        <name>heme b</name>
        <dbReference type="ChEBI" id="CHEBI:60344"/>
    </cofactor>
</comment>
<feature type="domain" description="Plant heme peroxidase family profile" evidence="12">
    <location>
        <begin position="42"/>
        <end position="118"/>
    </location>
</feature>
<dbReference type="GO" id="GO:0020037">
    <property type="term" value="F:heme binding"/>
    <property type="evidence" value="ECO:0007669"/>
    <property type="project" value="InterPro"/>
</dbReference>
<evidence type="ECO:0000313" key="13">
    <source>
        <dbReference type="EMBL" id="OMP05125.1"/>
    </source>
</evidence>
<evidence type="ECO:0000256" key="6">
    <source>
        <dbReference type="ARBA" id="ARBA00022617"/>
    </source>
</evidence>